<accession>A0A0A0AIM0</accession>
<evidence type="ECO:0000256" key="2">
    <source>
        <dbReference type="SAM" id="MobiDB-lite"/>
    </source>
</evidence>
<proteinExistence type="predicted"/>
<feature type="compositionally biased region" description="Low complexity" evidence="2">
    <location>
        <begin position="1238"/>
        <end position="1256"/>
    </location>
</feature>
<feature type="region of interest" description="Disordered" evidence="2">
    <location>
        <begin position="25"/>
        <end position="46"/>
    </location>
</feature>
<dbReference type="Pfam" id="PF15324">
    <property type="entry name" value="TALPID3"/>
    <property type="match status" value="2"/>
</dbReference>
<sequence>MEEESNSSLSQDSLASLTAGDVLIRSTGVHREKPPDAATGAGDRMKKVTIAVKKLREADSPRQAADAASAGGGTGCVPPALLVNGAPCGGVTHGTPRSAAPGVLSTKGGPERLPSVENPTEPMFLSQMDSPREAEVQDPSLLLEDSRRPKDDVFISQYATGQKEALRAALKQKTQNTPVLKEVKVQLLGNASTEKKENVGHDTRGAYREVDCATTIAAATAAAIATTAPLLKVQNELEAKVNSVSTLLHKLQETDRQLQRVAEQQTNTKTQHEKPHCHEGVSELAKQMNAFMVQQIQHLEKLHEQQINIQSHLISSAVNMGGLQQIHLPSSSLMTKQSEKPEQQLLTNGVSSCQGALFPISGPCAQGEGRFLEHILNSQEMPLRQNEFSEKATLNTNKMRWHSERDRHAALHTDSFPAFESSFQNCNSIEKTMKKADDLLQDLGQLRREMRDMLQEANLWKSDMNDIIKSKKPAVASSLPEHHQLNKPSILQNVKVPKSVLRDAERILRGVQNNKKVLEENLEAVIRAKDGDAMYTFINALTTNRDALEEIRIRKTVDEWIKAISVEIQAEMTRSDLEQVKYDQKVPWIKKAQNMKAMKTNKEIKAKTQKIQGCSTKNPLSAAKPLQKQAEDSMSKQRFRTYFSSESLQRKEKRAAGLVNGSAVIQNEDYLCQVYGKPVYQGHRSTLKKAPYLRFNYPSPKSKLQRPKVIECVRGTKVKSARTQTCSRTQKVVTSPGKRHPLYALAQENQYLFSPSRDVPAVCGPLEGHLIPMAIPLGQTQISDISLQAAGVIIGKPHPVTVTTSLPQVPPKLPVEVKKTNIAVIEMRSEKKDPPQLSVQVLPNVDIDSISSDSVSVNHVLPSSEPVLPPVNAVIQTPEDVHCEEEDIKLLGTNFIGVTDVIQDQEEERDEIAEFSEPLLELNGQFKVASPKYNGPLFPPVASAPQQSSDVLDELIQRRETIENRLINWVEQEIMAKIISGMYPVQKETVPNVSTLESEDSETATSDIVEVAGAGGVQLFINAGMPVDSEMISHFVNEALSETIATMLGNKQAQKAVPATNVLPSATTMMESLVPTPLPTPQATPPQTPPSEKDLPPVKTPESSLSLTEMSEDVHKHEKIKEAGVQIPAVTSRVGTPVVTPVNTPPRTTTPSPPASEWVSKTAKMESPKPPNPWDDAELPLEEEKLSPFTEEPFRSKAVEMSVANDEEPEALIFPSQQSSARPFESLPCDPPVPSPVPTVSSGQSTQESSLTLTETETADRPISEGEVLFSYGQILAAREGGLSLPNLAESLTSTLQDANEMDYDPPSEGQVVRLDKGYHRDPVLTLLAKLNQAPVAAKEGMCHLEDSDDSVGELSEGQRPRLTRAAERILMGHSVYMDHPTARTFENRPHQGFRSPSPGQLAQIGEILGDADTSRGPMLMAELESQPVSDPVLQAAQLSCRVTSHSEDLSQEENRGAAQVETVRPRVIHVRRKSEEMQQEGEDGAPHLNSHVSAAKVSVKLPSMNIDNETQSMSSIHGNSDSSGTDTF</sequence>
<protein>
    <submittedName>
        <fullName evidence="3">TALPID3 protein</fullName>
    </submittedName>
</protein>
<feature type="compositionally biased region" description="Low complexity" evidence="2">
    <location>
        <begin position="1136"/>
        <end position="1150"/>
    </location>
</feature>
<dbReference type="GO" id="GO:0007224">
    <property type="term" value="P:smoothened signaling pathway"/>
    <property type="evidence" value="ECO:0007669"/>
    <property type="project" value="InterPro"/>
</dbReference>
<organism evidence="3 4">
    <name type="scientific">Charadrius vociferus</name>
    <name type="common">Killdeer</name>
    <name type="synonym">Aegialitis vocifera</name>
    <dbReference type="NCBI Taxonomy" id="50402"/>
    <lineage>
        <taxon>Eukaryota</taxon>
        <taxon>Metazoa</taxon>
        <taxon>Chordata</taxon>
        <taxon>Craniata</taxon>
        <taxon>Vertebrata</taxon>
        <taxon>Euteleostomi</taxon>
        <taxon>Archelosauria</taxon>
        <taxon>Archosauria</taxon>
        <taxon>Dinosauria</taxon>
        <taxon>Saurischia</taxon>
        <taxon>Theropoda</taxon>
        <taxon>Coelurosauria</taxon>
        <taxon>Aves</taxon>
        <taxon>Neognathae</taxon>
        <taxon>Neoaves</taxon>
        <taxon>Charadriiformes</taxon>
        <taxon>Charadriidae</taxon>
        <taxon>Charadrius</taxon>
    </lineage>
</organism>
<name>A0A0A0AIM0_CHAVO</name>
<keyword evidence="4" id="KW-1185">Reference proteome</keyword>
<dbReference type="GO" id="GO:0036064">
    <property type="term" value="C:ciliary basal body"/>
    <property type="evidence" value="ECO:0007669"/>
    <property type="project" value="TreeGrafter"/>
</dbReference>
<feature type="region of interest" description="Disordered" evidence="2">
    <location>
        <begin position="1217"/>
        <end position="1260"/>
    </location>
</feature>
<feature type="coiled-coil region" evidence="1">
    <location>
        <begin position="501"/>
        <end position="528"/>
    </location>
</feature>
<dbReference type="PANTHER" id="PTHR15721:SF2">
    <property type="entry name" value="PROTEIN TALPID3"/>
    <property type="match status" value="1"/>
</dbReference>
<dbReference type="PANTHER" id="PTHR15721">
    <property type="entry name" value="KIAA0586 PROTEIN"/>
    <property type="match status" value="1"/>
</dbReference>
<dbReference type="GO" id="GO:0005814">
    <property type="term" value="C:centriole"/>
    <property type="evidence" value="ECO:0007669"/>
    <property type="project" value="TreeGrafter"/>
</dbReference>
<evidence type="ECO:0000313" key="4">
    <source>
        <dbReference type="Proteomes" id="UP000053858"/>
    </source>
</evidence>
<feature type="coiled-coil region" evidence="1">
    <location>
        <begin position="234"/>
        <end position="264"/>
    </location>
</feature>
<feature type="coiled-coil region" evidence="1">
    <location>
        <begin position="429"/>
        <end position="463"/>
    </location>
</feature>
<keyword evidence="1" id="KW-0175">Coiled coil</keyword>
<feature type="region of interest" description="Disordered" evidence="2">
    <location>
        <begin position="95"/>
        <end position="118"/>
    </location>
</feature>
<dbReference type="Proteomes" id="UP000053858">
    <property type="component" value="Unassembled WGS sequence"/>
</dbReference>
<reference evidence="4" key="1">
    <citation type="journal article" date="2014" name="Science">
        <title>Comparative genomics reveals insights into avian genome evolution and adaptation.</title>
        <authorList>
            <consortium name="Avian Genome Consortium"/>
            <person name="Zhang G."/>
            <person name="Li C."/>
            <person name="Li Q."/>
            <person name="Li B."/>
            <person name="Larkin D.M."/>
            <person name="Lee C."/>
            <person name="Storz J.F."/>
            <person name="Antunes A."/>
            <person name="Greenwold M.J."/>
            <person name="Meredith R.W."/>
            <person name="Odeen A."/>
            <person name="Cui J."/>
            <person name="Zhou Q."/>
            <person name="Xu L."/>
            <person name="Pan H."/>
            <person name="Wang Z."/>
            <person name="Jin L."/>
            <person name="Zhang P."/>
            <person name="Hu H."/>
            <person name="Yang W."/>
            <person name="Hu J."/>
            <person name="Xiao J."/>
            <person name="Yang Z."/>
            <person name="Liu Y."/>
            <person name="Xie Q."/>
            <person name="Yu H."/>
            <person name="Lian J."/>
            <person name="Wen P."/>
            <person name="Zhang F."/>
            <person name="Li H."/>
            <person name="Zeng Y."/>
            <person name="Xiong Z."/>
            <person name="Liu S."/>
            <person name="Zhou L."/>
            <person name="Huang Z."/>
            <person name="An N."/>
            <person name="Wang J."/>
            <person name="Zheng Q."/>
            <person name="Xiong Y."/>
            <person name="Wang G."/>
            <person name="Wang B."/>
            <person name="Wang J."/>
            <person name="Fan Y."/>
            <person name="da Fonseca R.R."/>
            <person name="Alfaro-Nunez A."/>
            <person name="Schubert M."/>
            <person name="Orlando L."/>
            <person name="Mourier T."/>
            <person name="Howard J.T."/>
            <person name="Ganapathy G."/>
            <person name="Pfenning A."/>
            <person name="Whitney O."/>
            <person name="Rivas M.V."/>
            <person name="Hara E."/>
            <person name="Smith J."/>
            <person name="Farre M."/>
            <person name="Narayan J."/>
            <person name="Slavov G."/>
            <person name="Romanov M.N."/>
            <person name="Borges R."/>
            <person name="Machado J.P."/>
            <person name="Khan I."/>
            <person name="Springer M.S."/>
            <person name="Gatesy J."/>
            <person name="Hoffmann F.G."/>
            <person name="Opazo J.C."/>
            <person name="Hastad O."/>
            <person name="Sawyer R.H."/>
            <person name="Kim H."/>
            <person name="Kim K.W."/>
            <person name="Kim H.J."/>
            <person name="Cho S."/>
            <person name="Li N."/>
            <person name="Huang Y."/>
            <person name="Bruford M.W."/>
            <person name="Zhan X."/>
            <person name="Dixon A."/>
            <person name="Bertelsen M.F."/>
            <person name="Derryberry E."/>
            <person name="Warren W."/>
            <person name="Wilson R.K."/>
            <person name="Li S."/>
            <person name="Ray D.A."/>
            <person name="Green R.E."/>
            <person name="O'Brien S.J."/>
            <person name="Griffin D."/>
            <person name="Johnson W.E."/>
            <person name="Haussler D."/>
            <person name="Ryder O.A."/>
            <person name="Willerslev E."/>
            <person name="Graves G.R."/>
            <person name="Alstrom P."/>
            <person name="Fjeldsa J."/>
            <person name="Mindell D.P."/>
            <person name="Edwards S.V."/>
            <person name="Braun E.L."/>
            <person name="Rahbek C."/>
            <person name="Burt D.W."/>
            <person name="Houde P."/>
            <person name="Zhang Y."/>
            <person name="Yang H."/>
            <person name="Wang J."/>
            <person name="Jarvis E.D."/>
            <person name="Gilbert M.T."/>
            <person name="Wang J."/>
        </authorList>
    </citation>
    <scope>NUCLEOTIDE SEQUENCE [LARGE SCALE GENOMIC DNA]</scope>
</reference>
<feature type="region of interest" description="Disordered" evidence="2">
    <location>
        <begin position="1073"/>
        <end position="1106"/>
    </location>
</feature>
<gene>
    <name evidence="3" type="ORF">N301_08860</name>
</gene>
<evidence type="ECO:0000256" key="1">
    <source>
        <dbReference type="SAM" id="Coils"/>
    </source>
</evidence>
<feature type="region of interest" description="Disordered" evidence="2">
    <location>
        <begin position="1473"/>
        <end position="1529"/>
    </location>
</feature>
<dbReference type="EMBL" id="KL871856">
    <property type="protein sequence ID" value="KGL93762.1"/>
    <property type="molecule type" value="Genomic_DNA"/>
</dbReference>
<dbReference type="STRING" id="50402.A0A0A0AIM0"/>
<evidence type="ECO:0000313" key="3">
    <source>
        <dbReference type="EMBL" id="KGL93762.1"/>
    </source>
</evidence>
<feature type="region of interest" description="Disordered" evidence="2">
    <location>
        <begin position="1136"/>
        <end position="1178"/>
    </location>
</feature>
<feature type="compositionally biased region" description="Polar residues" evidence="2">
    <location>
        <begin position="1506"/>
        <end position="1529"/>
    </location>
</feature>
<dbReference type="InterPro" id="IPR029246">
    <property type="entry name" value="TALPID3"/>
</dbReference>
<feature type="compositionally biased region" description="Pro residues" evidence="2">
    <location>
        <begin position="1076"/>
        <end position="1089"/>
    </location>
</feature>